<keyword evidence="4" id="KW-1185">Reference proteome</keyword>
<dbReference type="InterPro" id="IPR000742">
    <property type="entry name" value="EGF"/>
</dbReference>
<organism evidence="3 4">
    <name type="scientific">Dendrobium thyrsiflorum</name>
    <name type="common">Pinecone-like raceme dendrobium</name>
    <name type="synonym">Orchid</name>
    <dbReference type="NCBI Taxonomy" id="117978"/>
    <lineage>
        <taxon>Eukaryota</taxon>
        <taxon>Viridiplantae</taxon>
        <taxon>Streptophyta</taxon>
        <taxon>Embryophyta</taxon>
        <taxon>Tracheophyta</taxon>
        <taxon>Spermatophyta</taxon>
        <taxon>Magnoliopsida</taxon>
        <taxon>Liliopsida</taxon>
        <taxon>Asparagales</taxon>
        <taxon>Orchidaceae</taxon>
        <taxon>Epidendroideae</taxon>
        <taxon>Malaxideae</taxon>
        <taxon>Dendrobiinae</taxon>
        <taxon>Dendrobium</taxon>
    </lineage>
</organism>
<gene>
    <name evidence="3" type="ORF">M5K25_005543</name>
</gene>
<feature type="signal peptide" evidence="1">
    <location>
        <begin position="1"/>
        <end position="25"/>
    </location>
</feature>
<feature type="domain" description="EGF-like" evidence="2">
    <location>
        <begin position="39"/>
        <end position="88"/>
    </location>
</feature>
<dbReference type="Proteomes" id="UP001552299">
    <property type="component" value="Unassembled WGS sequence"/>
</dbReference>
<dbReference type="SMART" id="SM00181">
    <property type="entry name" value="EGF"/>
    <property type="match status" value="2"/>
</dbReference>
<proteinExistence type="predicted"/>
<accession>A0ABD0VIQ9</accession>
<evidence type="ECO:0000259" key="2">
    <source>
        <dbReference type="SMART" id="SM00181"/>
    </source>
</evidence>
<dbReference type="AlphaFoldDB" id="A0ABD0VIQ9"/>
<evidence type="ECO:0000313" key="3">
    <source>
        <dbReference type="EMBL" id="KAL0924693.1"/>
    </source>
</evidence>
<comment type="caution">
    <text evidence="3">The sequence shown here is derived from an EMBL/GenBank/DDBJ whole genome shotgun (WGS) entry which is preliminary data.</text>
</comment>
<dbReference type="PANTHER" id="PTHR33881:SF17">
    <property type="entry name" value="EGF-LIKE DOMAIN-CONTAINING PROTEIN"/>
    <property type="match status" value="1"/>
</dbReference>
<dbReference type="EMBL" id="JANQDX010000005">
    <property type="protein sequence ID" value="KAL0924693.1"/>
    <property type="molecule type" value="Genomic_DNA"/>
</dbReference>
<name>A0ABD0VIQ9_DENTH</name>
<feature type="domain" description="EGF-like" evidence="2">
    <location>
        <begin position="117"/>
        <end position="160"/>
    </location>
</feature>
<evidence type="ECO:0000256" key="1">
    <source>
        <dbReference type="SAM" id="SignalP"/>
    </source>
</evidence>
<reference evidence="3 4" key="1">
    <citation type="journal article" date="2024" name="Plant Biotechnol. J.">
        <title>Dendrobium thyrsiflorum genome and its molecular insights into genes involved in important horticultural traits.</title>
        <authorList>
            <person name="Chen B."/>
            <person name="Wang J.Y."/>
            <person name="Zheng P.J."/>
            <person name="Li K.L."/>
            <person name="Liang Y.M."/>
            <person name="Chen X.F."/>
            <person name="Zhang C."/>
            <person name="Zhao X."/>
            <person name="He X."/>
            <person name="Zhang G.Q."/>
            <person name="Liu Z.J."/>
            <person name="Xu Q."/>
        </authorList>
    </citation>
    <scope>NUCLEOTIDE SEQUENCE [LARGE SCALE GENOMIC DNA]</scope>
    <source>
        <strain evidence="3">GZMU011</strain>
    </source>
</reference>
<feature type="chain" id="PRO_5044763856" description="EGF-like domain-containing protein" evidence="1">
    <location>
        <begin position="26"/>
        <end position="211"/>
    </location>
</feature>
<evidence type="ECO:0000313" key="4">
    <source>
        <dbReference type="Proteomes" id="UP001552299"/>
    </source>
</evidence>
<protein>
    <recommendedName>
        <fullName evidence="2">EGF-like domain-containing protein</fullName>
    </recommendedName>
</protein>
<dbReference type="PANTHER" id="PTHR33881">
    <property type="entry name" value="NEUROGENIC LOCUS NOTCH-LIKE PROTEIN"/>
    <property type="match status" value="1"/>
</dbReference>
<sequence length="211" mass="22723">MALSEVTVYLVVLQTIALLHQPCSGDFLSPFLSPVLNGLCKAVYCGKGICKVSENSTFGFSCQCNPGWTQLHIEDHFRFLPCLIPNCSINNSCTKSSGPLALPPFPAPPDNLSLFDPCAWSFCGGGECVRSSKFEHRCECKKGYDNLLNVSSLPCYKDCSIGADCSNLGISLSPSSQPSLSDNGDSSAADYHALINNLLWLVMLMISLALI</sequence>
<keyword evidence="1" id="KW-0732">Signal</keyword>